<evidence type="ECO:0000256" key="2">
    <source>
        <dbReference type="ARBA" id="ARBA00004370"/>
    </source>
</evidence>
<keyword evidence="7 15" id="KW-0067">ATP-binding</keyword>
<dbReference type="CDD" id="cd18113">
    <property type="entry name" value="ATP-synt_F1_alpha_C"/>
    <property type="match status" value="1"/>
</dbReference>
<evidence type="ECO:0000256" key="14">
    <source>
        <dbReference type="ARBA" id="ARBA00026013"/>
    </source>
</evidence>
<name>A0ABT3TDB6_9GAMM</name>
<evidence type="ECO:0000256" key="11">
    <source>
        <dbReference type="ARBA" id="ARBA00023196"/>
    </source>
</evidence>
<keyword evidence="6 15" id="KW-0375">Hydrogen ion transport</keyword>
<evidence type="ECO:0000259" key="18">
    <source>
        <dbReference type="Pfam" id="PF02874"/>
    </source>
</evidence>
<dbReference type="InterPro" id="IPR033732">
    <property type="entry name" value="ATP_synth_F1_a_nt-bd_dom"/>
</dbReference>
<evidence type="ECO:0000256" key="3">
    <source>
        <dbReference type="ARBA" id="ARBA00022448"/>
    </source>
</evidence>
<evidence type="ECO:0000256" key="4">
    <source>
        <dbReference type="ARBA" id="ARBA00022475"/>
    </source>
</evidence>
<keyword evidence="5 15" id="KW-0547">Nucleotide-binding</keyword>
<evidence type="ECO:0000259" key="17">
    <source>
        <dbReference type="Pfam" id="PF00306"/>
    </source>
</evidence>
<dbReference type="NCBIfam" id="TIGR00962">
    <property type="entry name" value="atpA"/>
    <property type="match status" value="1"/>
</dbReference>
<dbReference type="RefSeq" id="WP_279243966.1">
    <property type="nucleotide sequence ID" value="NZ_SHNN01000001.1"/>
</dbReference>
<dbReference type="InterPro" id="IPR027417">
    <property type="entry name" value="P-loop_NTPase"/>
</dbReference>
<keyword evidence="12 15" id="KW-0066">ATP synthesis</keyword>
<evidence type="ECO:0000256" key="9">
    <source>
        <dbReference type="ARBA" id="ARBA00023065"/>
    </source>
</evidence>
<feature type="binding site" evidence="15">
    <location>
        <begin position="170"/>
        <end position="177"/>
    </location>
    <ligand>
        <name>ATP</name>
        <dbReference type="ChEBI" id="CHEBI:30616"/>
    </ligand>
</feature>
<dbReference type="Pfam" id="PF00006">
    <property type="entry name" value="ATP-synt_ab"/>
    <property type="match status" value="1"/>
</dbReference>
<evidence type="ECO:0000256" key="10">
    <source>
        <dbReference type="ARBA" id="ARBA00023136"/>
    </source>
</evidence>
<dbReference type="EC" id="7.1.2.2" evidence="15"/>
<dbReference type="SUPFAM" id="SSF52540">
    <property type="entry name" value="P-loop containing nucleoside triphosphate hydrolases"/>
    <property type="match status" value="1"/>
</dbReference>
<dbReference type="InterPro" id="IPR000793">
    <property type="entry name" value="ATP_synth_asu_C"/>
</dbReference>
<dbReference type="Pfam" id="PF02874">
    <property type="entry name" value="ATP-synt_ab_N"/>
    <property type="match status" value="1"/>
</dbReference>
<dbReference type="InterPro" id="IPR000194">
    <property type="entry name" value="ATPase_F1/V1/A1_a/bsu_nucl-bd"/>
</dbReference>
<keyword evidence="9 15" id="KW-0406">Ion transport</keyword>
<dbReference type="Gene3D" id="3.40.50.300">
    <property type="entry name" value="P-loop containing nucleotide triphosphate hydrolases"/>
    <property type="match status" value="1"/>
</dbReference>
<evidence type="ECO:0000256" key="8">
    <source>
        <dbReference type="ARBA" id="ARBA00022967"/>
    </source>
</evidence>
<dbReference type="InterPro" id="IPR004100">
    <property type="entry name" value="ATPase_F1/V1/A1_a/bsu_N"/>
</dbReference>
<keyword evidence="11 15" id="KW-0139">CF(1)</keyword>
<dbReference type="SUPFAM" id="SSF47917">
    <property type="entry name" value="C-terminal domain of alpha and beta subunits of F1 ATP synthase"/>
    <property type="match status" value="1"/>
</dbReference>
<keyword evidence="3 15" id="KW-0813">Transport</keyword>
<keyword evidence="4 15" id="KW-1003">Cell membrane</keyword>
<evidence type="ECO:0000256" key="6">
    <source>
        <dbReference type="ARBA" id="ARBA00022781"/>
    </source>
</evidence>
<keyword evidence="20" id="KW-1185">Reference proteome</keyword>
<dbReference type="Pfam" id="PF00306">
    <property type="entry name" value="ATP-synt_ab_C"/>
    <property type="match status" value="1"/>
</dbReference>
<evidence type="ECO:0000256" key="12">
    <source>
        <dbReference type="ARBA" id="ARBA00023310"/>
    </source>
</evidence>
<feature type="domain" description="ATP synthase alpha subunit C-terminal" evidence="17">
    <location>
        <begin position="383"/>
        <end position="508"/>
    </location>
</feature>
<feature type="domain" description="ATPase F1/V1/A1 complex alpha/beta subunit N-terminal" evidence="18">
    <location>
        <begin position="29"/>
        <end position="93"/>
    </location>
</feature>
<protein>
    <recommendedName>
        <fullName evidence="15">ATP synthase subunit alpha</fullName>
        <ecNumber evidence="15">7.1.2.2</ecNumber>
    </recommendedName>
    <alternativeName>
        <fullName evidence="15">ATP synthase F1 sector subunit alpha</fullName>
    </alternativeName>
    <alternativeName>
        <fullName evidence="15">F-ATPase subunit alpha</fullName>
    </alternativeName>
</protein>
<gene>
    <name evidence="15" type="primary">atpA</name>
    <name evidence="19" type="ORF">EYC98_03795</name>
</gene>
<accession>A0ABT3TDB6</accession>
<proteinExistence type="inferred from homology"/>
<comment type="function">
    <text evidence="1 15">Produces ATP from ADP in the presence of a proton gradient across the membrane. The alpha chain is a regulatory subunit.</text>
</comment>
<dbReference type="CDD" id="cd01132">
    <property type="entry name" value="F1-ATPase_alpha_CD"/>
    <property type="match status" value="1"/>
</dbReference>
<dbReference type="Proteomes" id="UP001143362">
    <property type="component" value="Unassembled WGS sequence"/>
</dbReference>
<evidence type="ECO:0000313" key="20">
    <source>
        <dbReference type="Proteomes" id="UP001143362"/>
    </source>
</evidence>
<dbReference type="InterPro" id="IPR005294">
    <property type="entry name" value="ATP_synth_F1_asu"/>
</dbReference>
<comment type="catalytic activity">
    <reaction evidence="15">
        <text>ATP + H2O + 4 H(+)(in) = ADP + phosphate + 5 H(+)(out)</text>
        <dbReference type="Rhea" id="RHEA:57720"/>
        <dbReference type="ChEBI" id="CHEBI:15377"/>
        <dbReference type="ChEBI" id="CHEBI:15378"/>
        <dbReference type="ChEBI" id="CHEBI:30616"/>
        <dbReference type="ChEBI" id="CHEBI:43474"/>
        <dbReference type="ChEBI" id="CHEBI:456216"/>
        <dbReference type="EC" id="7.1.2.2"/>
    </reaction>
</comment>
<evidence type="ECO:0000256" key="1">
    <source>
        <dbReference type="ARBA" id="ARBA00003784"/>
    </source>
</evidence>
<evidence type="ECO:0000259" key="16">
    <source>
        <dbReference type="Pfam" id="PF00006"/>
    </source>
</evidence>
<dbReference type="Gene3D" id="1.20.150.20">
    <property type="entry name" value="ATP synthase alpha/beta chain, C-terminal domain"/>
    <property type="match status" value="1"/>
</dbReference>
<keyword evidence="10 15" id="KW-0472">Membrane</keyword>
<dbReference type="SUPFAM" id="SSF50615">
    <property type="entry name" value="N-terminal domain of alpha and beta subunits of F1 ATP synthase"/>
    <property type="match status" value="1"/>
</dbReference>
<evidence type="ECO:0000256" key="7">
    <source>
        <dbReference type="ARBA" id="ARBA00022840"/>
    </source>
</evidence>
<evidence type="ECO:0000256" key="5">
    <source>
        <dbReference type="ARBA" id="ARBA00022741"/>
    </source>
</evidence>
<dbReference type="PANTHER" id="PTHR48082">
    <property type="entry name" value="ATP SYNTHASE SUBUNIT ALPHA, MITOCHONDRIAL"/>
    <property type="match status" value="1"/>
</dbReference>
<comment type="subcellular location">
    <subcellularLocation>
        <location evidence="15">Cell membrane</location>
        <topology evidence="15">Peripheral membrane protein</topology>
    </subcellularLocation>
    <subcellularLocation>
        <location evidence="2">Membrane</location>
    </subcellularLocation>
</comment>
<sequence>MQQLNPSEISDIIKQRIDQLDVTSEARNEGTIVSVTDGIIRIHGLTDVMYGEMIEFEGGLYGMALNLERDSVGAVVLGDYLGLTEGQTCRCTGRILEVPVGPALQGRVVDALGNPIDGKGPVGTTETDALEKVAPGVIARQSVEQPVQIGLKAIDAMVPIGRGQRELIIGDRQIGKTAIAVDAIINQKNTGIKCVYVAVGQKASSVAAVVRKLEEHGAMGHTIVVAANASDPAAMQYLAPFAGCTMGEYYRDRGEDALIIYDDLTKQAWAYRQISLLLKRPPGREAYPGDVFYLHSRLLERAARVNVKYVEDFTNGEVKGKTGSLTALPVIETQAGDVSAFVPTNVISITDGQIFLEADMFNAGNRPSMDAGISVSRVGGAAQTKIVKKLSGGIRTALAQYRELAAFSQFASDLDDATKAQLDHGERITELMKQAQYAPQSIAEMGVVLYAANEGHLQDVEVEKVLSFESALLSYMHAEHGDLMNKIVESGDYNDEIEATFKSAIEKFKSTQTW</sequence>
<dbReference type="PANTHER" id="PTHR48082:SF2">
    <property type="entry name" value="ATP SYNTHASE SUBUNIT ALPHA, MITOCHONDRIAL"/>
    <property type="match status" value="1"/>
</dbReference>
<evidence type="ECO:0000313" key="19">
    <source>
        <dbReference type="EMBL" id="MCX2979984.1"/>
    </source>
</evidence>
<reference evidence="19" key="1">
    <citation type="submission" date="2019-02" db="EMBL/GenBank/DDBJ databases">
        <authorList>
            <person name="Li S.-H."/>
        </authorList>
    </citation>
    <scope>NUCLEOTIDE SEQUENCE</scope>
    <source>
        <strain evidence="19">IMCC14734</strain>
    </source>
</reference>
<evidence type="ECO:0000256" key="15">
    <source>
        <dbReference type="HAMAP-Rule" id="MF_01346"/>
    </source>
</evidence>
<feature type="domain" description="ATPase F1/V1/A1 complex alpha/beta subunit nucleotide-binding" evidence="16">
    <location>
        <begin position="150"/>
        <end position="376"/>
    </location>
</feature>
<dbReference type="InterPro" id="IPR023366">
    <property type="entry name" value="ATP_synth_asu-like_sf"/>
</dbReference>
<dbReference type="Gene3D" id="2.40.30.20">
    <property type="match status" value="1"/>
</dbReference>
<feature type="site" description="Required for activity" evidence="15">
    <location>
        <position position="374"/>
    </location>
</feature>
<dbReference type="EMBL" id="SHNN01000001">
    <property type="protein sequence ID" value="MCX2979984.1"/>
    <property type="molecule type" value="Genomic_DNA"/>
</dbReference>
<dbReference type="CDD" id="cd18116">
    <property type="entry name" value="ATP-synt_F1_alpha_N"/>
    <property type="match status" value="1"/>
</dbReference>
<comment type="similarity">
    <text evidence="13">Belongs to the ATPase alpha/beta chains family. T3SS ATPase subfamily.</text>
</comment>
<comment type="subunit">
    <text evidence="14">F-type ATPases have 2 components, CF(1) - the catalytic core - and CF(0) - the membrane proton channel. CF(1) has five subunits: alpha(3), beta(3), gamma(1), delta(1), epsilon(1). CF(0) has four main subunits: a(1), b(1), b'(1) and c(9-12).</text>
</comment>
<dbReference type="InterPro" id="IPR038376">
    <property type="entry name" value="ATP_synth_asu_C_sf"/>
</dbReference>
<dbReference type="NCBIfam" id="NF009884">
    <property type="entry name" value="PRK13343.1"/>
    <property type="match status" value="1"/>
</dbReference>
<keyword evidence="8 15" id="KW-1278">Translocase</keyword>
<dbReference type="HAMAP" id="MF_01346">
    <property type="entry name" value="ATP_synth_alpha_bact"/>
    <property type="match status" value="1"/>
</dbReference>
<organism evidence="19 20">
    <name type="scientific">Candidatus Litorirhabdus singularis</name>
    <dbReference type="NCBI Taxonomy" id="2518993"/>
    <lineage>
        <taxon>Bacteria</taxon>
        <taxon>Pseudomonadati</taxon>
        <taxon>Pseudomonadota</taxon>
        <taxon>Gammaproteobacteria</taxon>
        <taxon>Cellvibrionales</taxon>
        <taxon>Halieaceae</taxon>
        <taxon>Candidatus Litorirhabdus</taxon>
    </lineage>
</organism>
<comment type="caution">
    <text evidence="19">The sequence shown here is derived from an EMBL/GenBank/DDBJ whole genome shotgun (WGS) entry which is preliminary data.</text>
</comment>
<evidence type="ECO:0000256" key="13">
    <source>
        <dbReference type="ARBA" id="ARBA00024342"/>
    </source>
</evidence>
<dbReference type="InterPro" id="IPR036121">
    <property type="entry name" value="ATPase_F1/V1/A1_a/bsu_N_sf"/>
</dbReference>